<evidence type="ECO:0000256" key="4">
    <source>
        <dbReference type="ARBA" id="ARBA00023125"/>
    </source>
</evidence>
<keyword evidence="3" id="KW-0731">Sigma factor</keyword>
<dbReference type="InterPro" id="IPR013249">
    <property type="entry name" value="RNA_pol_sigma70_r4_t2"/>
</dbReference>
<keyword evidence="10" id="KW-1185">Reference proteome</keyword>
<evidence type="ECO:0000313" key="10">
    <source>
        <dbReference type="Proteomes" id="UP001164459"/>
    </source>
</evidence>
<dbReference type="PANTHER" id="PTHR43133:SF8">
    <property type="entry name" value="RNA POLYMERASE SIGMA FACTOR HI_1459-RELATED"/>
    <property type="match status" value="1"/>
</dbReference>
<evidence type="ECO:0000259" key="7">
    <source>
        <dbReference type="Pfam" id="PF04542"/>
    </source>
</evidence>
<sequence>MADDGALLTAWRAGDRGAGKQLFERYYDSIARFFRGKIDHGSDDLVQEVFAACVAGSDRLRTAASFRSYLFAIAHNVLRDHFRRRQRVGETVDIGEEATLQDLSPGVSTLRAEAEDQRLLLEALRRIPLNYQVIIELRFWESMTTAEIAEVLRTPHPTARSRLRRALELLEASLDRLGEAPARLASTRENLERWALQLRDQRESID</sequence>
<dbReference type="RefSeq" id="WP_269036895.1">
    <property type="nucleotide sequence ID" value="NZ_CP114040.1"/>
</dbReference>
<dbReference type="SUPFAM" id="SSF88946">
    <property type="entry name" value="Sigma2 domain of RNA polymerase sigma factors"/>
    <property type="match status" value="1"/>
</dbReference>
<dbReference type="PANTHER" id="PTHR43133">
    <property type="entry name" value="RNA POLYMERASE ECF-TYPE SIGMA FACTO"/>
    <property type="match status" value="1"/>
</dbReference>
<evidence type="ECO:0000256" key="1">
    <source>
        <dbReference type="ARBA" id="ARBA00010641"/>
    </source>
</evidence>
<dbReference type="EMBL" id="CP114040">
    <property type="protein sequence ID" value="WAS94558.1"/>
    <property type="molecule type" value="Genomic_DNA"/>
</dbReference>
<feature type="domain" description="RNA polymerase sigma-70 region 2" evidence="7">
    <location>
        <begin position="22"/>
        <end position="87"/>
    </location>
</feature>
<dbReference type="InterPro" id="IPR039425">
    <property type="entry name" value="RNA_pol_sigma-70-like"/>
</dbReference>
<keyword evidence="2" id="KW-0805">Transcription regulation</keyword>
<dbReference type="InterPro" id="IPR013324">
    <property type="entry name" value="RNA_pol_sigma_r3/r4-like"/>
</dbReference>
<accession>A0ABY7H5I8</accession>
<dbReference type="InterPro" id="IPR014284">
    <property type="entry name" value="RNA_pol_sigma-70_dom"/>
</dbReference>
<evidence type="ECO:0000313" key="9">
    <source>
        <dbReference type="EMBL" id="WAS94558.1"/>
    </source>
</evidence>
<dbReference type="InterPro" id="IPR007627">
    <property type="entry name" value="RNA_pol_sigma70_r2"/>
</dbReference>
<proteinExistence type="inferred from homology"/>
<feature type="domain" description="RNA polymerase sigma factor 70 region 4 type 2" evidence="8">
    <location>
        <begin position="118"/>
        <end position="170"/>
    </location>
</feature>
<reference evidence="9" key="1">
    <citation type="submission" date="2022-11" db="EMBL/GenBank/DDBJ databases">
        <title>Minimal conservation of predation-associated metabolite biosynthetic gene clusters underscores biosynthetic potential of Myxococcota including descriptions for ten novel species: Archangium lansinium sp. nov., Myxococcus landrumus sp. nov., Nannocystis bai.</title>
        <authorList>
            <person name="Ahearne A."/>
            <person name="Stevens C."/>
            <person name="Dowd S."/>
        </authorList>
    </citation>
    <scope>NUCLEOTIDE SEQUENCE</scope>
    <source>
        <strain evidence="9">Fl3</strain>
    </source>
</reference>
<feature type="coiled-coil region" evidence="6">
    <location>
        <begin position="160"/>
        <end position="204"/>
    </location>
</feature>
<dbReference type="Pfam" id="PF08281">
    <property type="entry name" value="Sigma70_r4_2"/>
    <property type="match status" value="1"/>
</dbReference>
<protein>
    <submittedName>
        <fullName evidence="9">Sigma-70 family RNA polymerase sigma factor</fullName>
    </submittedName>
</protein>
<dbReference type="Gene3D" id="1.10.1740.10">
    <property type="match status" value="1"/>
</dbReference>
<keyword evidence="6" id="KW-0175">Coiled coil</keyword>
<evidence type="ECO:0000259" key="8">
    <source>
        <dbReference type="Pfam" id="PF08281"/>
    </source>
</evidence>
<gene>
    <name evidence="9" type="ORF">O0S08_00225</name>
</gene>
<dbReference type="CDD" id="cd06171">
    <property type="entry name" value="Sigma70_r4"/>
    <property type="match status" value="1"/>
</dbReference>
<dbReference type="NCBIfam" id="TIGR02937">
    <property type="entry name" value="sigma70-ECF"/>
    <property type="match status" value="1"/>
</dbReference>
<dbReference type="Pfam" id="PF04542">
    <property type="entry name" value="Sigma70_r2"/>
    <property type="match status" value="1"/>
</dbReference>
<dbReference type="SUPFAM" id="SSF88659">
    <property type="entry name" value="Sigma3 and sigma4 domains of RNA polymerase sigma factors"/>
    <property type="match status" value="1"/>
</dbReference>
<keyword evidence="4" id="KW-0238">DNA-binding</keyword>
<evidence type="ECO:0000256" key="3">
    <source>
        <dbReference type="ARBA" id="ARBA00023082"/>
    </source>
</evidence>
<keyword evidence="5" id="KW-0804">Transcription</keyword>
<dbReference type="Gene3D" id="1.10.10.10">
    <property type="entry name" value="Winged helix-like DNA-binding domain superfamily/Winged helix DNA-binding domain"/>
    <property type="match status" value="1"/>
</dbReference>
<name>A0ABY7H5I8_9BACT</name>
<dbReference type="InterPro" id="IPR013325">
    <property type="entry name" value="RNA_pol_sigma_r2"/>
</dbReference>
<evidence type="ECO:0000256" key="5">
    <source>
        <dbReference type="ARBA" id="ARBA00023163"/>
    </source>
</evidence>
<organism evidence="9 10">
    <name type="scientific">Nannocystis punicea</name>
    <dbReference type="NCBI Taxonomy" id="2995304"/>
    <lineage>
        <taxon>Bacteria</taxon>
        <taxon>Pseudomonadati</taxon>
        <taxon>Myxococcota</taxon>
        <taxon>Polyangia</taxon>
        <taxon>Nannocystales</taxon>
        <taxon>Nannocystaceae</taxon>
        <taxon>Nannocystis</taxon>
    </lineage>
</organism>
<dbReference type="Proteomes" id="UP001164459">
    <property type="component" value="Chromosome"/>
</dbReference>
<evidence type="ECO:0000256" key="2">
    <source>
        <dbReference type="ARBA" id="ARBA00023015"/>
    </source>
</evidence>
<dbReference type="InterPro" id="IPR036388">
    <property type="entry name" value="WH-like_DNA-bd_sf"/>
</dbReference>
<comment type="similarity">
    <text evidence="1">Belongs to the sigma-70 factor family. ECF subfamily.</text>
</comment>
<evidence type="ECO:0000256" key="6">
    <source>
        <dbReference type="SAM" id="Coils"/>
    </source>
</evidence>